<accession>X1RNR7</accession>
<dbReference type="EMBL" id="BARV01038094">
    <property type="protein sequence ID" value="GAI57164.1"/>
    <property type="molecule type" value="Genomic_DNA"/>
</dbReference>
<name>X1RNR7_9ZZZZ</name>
<organism evidence="1">
    <name type="scientific">marine sediment metagenome</name>
    <dbReference type="NCBI Taxonomy" id="412755"/>
    <lineage>
        <taxon>unclassified sequences</taxon>
        <taxon>metagenomes</taxon>
        <taxon>ecological metagenomes</taxon>
    </lineage>
</organism>
<gene>
    <name evidence="1" type="ORF">S06H3_58781</name>
</gene>
<reference evidence="1" key="1">
    <citation type="journal article" date="2014" name="Front. Microbiol.">
        <title>High frequency of phylogenetically diverse reductive dehalogenase-homologous genes in deep subseafloor sedimentary metagenomes.</title>
        <authorList>
            <person name="Kawai M."/>
            <person name="Futagami T."/>
            <person name="Toyoda A."/>
            <person name="Takaki Y."/>
            <person name="Nishi S."/>
            <person name="Hori S."/>
            <person name="Arai W."/>
            <person name="Tsubouchi T."/>
            <person name="Morono Y."/>
            <person name="Uchiyama I."/>
            <person name="Ito T."/>
            <person name="Fujiyama A."/>
            <person name="Inagaki F."/>
            <person name="Takami H."/>
        </authorList>
    </citation>
    <scope>NUCLEOTIDE SEQUENCE</scope>
    <source>
        <strain evidence="1">Expedition CK06-06</strain>
    </source>
</reference>
<proteinExistence type="predicted"/>
<sequence>MSDVFENKGTMAATVVVAASDSLNKTANTDIALDNALITYLQHNPIAFIRIA</sequence>
<dbReference type="AlphaFoldDB" id="X1RNR7"/>
<comment type="caution">
    <text evidence="1">The sequence shown here is derived from an EMBL/GenBank/DDBJ whole genome shotgun (WGS) entry which is preliminary data.</text>
</comment>
<evidence type="ECO:0000313" key="1">
    <source>
        <dbReference type="EMBL" id="GAI57164.1"/>
    </source>
</evidence>
<protein>
    <submittedName>
        <fullName evidence="1">Uncharacterized protein</fullName>
    </submittedName>
</protein>